<proteinExistence type="predicted"/>
<evidence type="ECO:0000313" key="2">
    <source>
        <dbReference type="EMBL" id="AXY75832.1"/>
    </source>
</evidence>
<dbReference type="InterPro" id="IPR032274">
    <property type="entry name" value="DUF4835"/>
</dbReference>
<reference evidence="2 3" key="1">
    <citation type="submission" date="2018-09" db="EMBL/GenBank/DDBJ databases">
        <title>Genome sequencing of strain 6GH32-13.</title>
        <authorList>
            <person name="Weon H.-Y."/>
            <person name="Heo J."/>
            <person name="Kwon S.-W."/>
        </authorList>
    </citation>
    <scope>NUCLEOTIDE SEQUENCE [LARGE SCALE GENOMIC DNA]</scope>
    <source>
        <strain evidence="2 3">5GH32-13</strain>
    </source>
</reference>
<organism evidence="2 3">
    <name type="scientific">Paraflavitalea soli</name>
    <dbReference type="NCBI Taxonomy" id="2315862"/>
    <lineage>
        <taxon>Bacteria</taxon>
        <taxon>Pseudomonadati</taxon>
        <taxon>Bacteroidota</taxon>
        <taxon>Chitinophagia</taxon>
        <taxon>Chitinophagales</taxon>
        <taxon>Chitinophagaceae</taxon>
        <taxon>Paraflavitalea</taxon>
    </lineage>
</organism>
<dbReference type="RefSeq" id="WP_119051713.1">
    <property type="nucleotide sequence ID" value="NZ_CP032157.1"/>
</dbReference>
<dbReference type="OrthoDB" id="9773381at2"/>
<dbReference type="AlphaFoldDB" id="A0A3B7MMZ7"/>
<keyword evidence="3" id="KW-1185">Reference proteome</keyword>
<dbReference type="KEGG" id="pseg:D3H65_18385"/>
<accession>A0A3B7MMZ7</accession>
<evidence type="ECO:0000313" key="3">
    <source>
        <dbReference type="Proteomes" id="UP000263900"/>
    </source>
</evidence>
<feature type="chain" id="PRO_5017634752" evidence="1">
    <location>
        <begin position="22"/>
        <end position="307"/>
    </location>
</feature>
<gene>
    <name evidence="2" type="ORF">D3H65_18385</name>
</gene>
<dbReference type="Pfam" id="PF16119">
    <property type="entry name" value="DUF4835"/>
    <property type="match status" value="1"/>
</dbReference>
<sequence>MRNKLFLLVLLISGLQFTAAAQELQARISINASQVSSQTDKKIFSTLQNSLNTFLNNRKWTNETFQTNEKVVCHFLIVIRAALPGNVYQASITVQAARPVFNTSYESPLINFQDESFNFKYVEYQPVEFNENRVSGSDPLVSNLTATLAYYVYVILGLDFDSFALRGGDPYFQKAQAIVNNAPENRDIAGWKAFDGLRNRYWLMENLTNNRYTLMHDAIYSYYRLGMDAMYENEKEGRNAILNTLNIINTLNTDISNTMIVPFFFQGKSNELTRVFKRGTPEERQKAREILMKVDIQNANTYKQELK</sequence>
<evidence type="ECO:0000256" key="1">
    <source>
        <dbReference type="SAM" id="SignalP"/>
    </source>
</evidence>
<dbReference type="EMBL" id="CP032157">
    <property type="protein sequence ID" value="AXY75832.1"/>
    <property type="molecule type" value="Genomic_DNA"/>
</dbReference>
<name>A0A3B7MMZ7_9BACT</name>
<feature type="signal peptide" evidence="1">
    <location>
        <begin position="1"/>
        <end position="21"/>
    </location>
</feature>
<keyword evidence="1" id="KW-0732">Signal</keyword>
<protein>
    <submittedName>
        <fullName evidence="2">DUF4835 family protein</fullName>
    </submittedName>
</protein>
<dbReference type="Proteomes" id="UP000263900">
    <property type="component" value="Chromosome"/>
</dbReference>